<organism evidence="1">
    <name type="scientific">Arion vulgaris</name>
    <dbReference type="NCBI Taxonomy" id="1028688"/>
    <lineage>
        <taxon>Eukaryota</taxon>
        <taxon>Metazoa</taxon>
        <taxon>Spiralia</taxon>
        <taxon>Lophotrochozoa</taxon>
        <taxon>Mollusca</taxon>
        <taxon>Gastropoda</taxon>
        <taxon>Heterobranchia</taxon>
        <taxon>Euthyneura</taxon>
        <taxon>Panpulmonata</taxon>
        <taxon>Eupulmonata</taxon>
        <taxon>Stylommatophora</taxon>
        <taxon>Helicina</taxon>
        <taxon>Arionoidea</taxon>
        <taxon>Arionidae</taxon>
        <taxon>Arion</taxon>
    </lineage>
</organism>
<reference evidence="1" key="1">
    <citation type="submission" date="2014-12" db="EMBL/GenBank/DDBJ databases">
        <title>Insight into the proteome of Arion vulgaris.</title>
        <authorList>
            <person name="Aradska J."/>
            <person name="Bulat T."/>
            <person name="Smidak R."/>
            <person name="Sarate P."/>
            <person name="Gangsoo J."/>
            <person name="Sialana F."/>
            <person name="Bilban M."/>
            <person name="Lubec G."/>
        </authorList>
    </citation>
    <scope>NUCLEOTIDE SEQUENCE</scope>
    <source>
        <tissue evidence="1">Skin</tissue>
    </source>
</reference>
<evidence type="ECO:0000313" key="1">
    <source>
        <dbReference type="EMBL" id="CEK52987.1"/>
    </source>
</evidence>
<sequence length="58" mass="6869">MKFKKEKLLGTTQQVPQRMNPVRVSSECFILSERGFLSLFIMYKSVPIDFMKVPNFWP</sequence>
<protein>
    <submittedName>
        <fullName evidence="1">Uncharacterized protein</fullName>
    </submittedName>
</protein>
<gene>
    <name evidence="1" type="primary">ORF18693</name>
</gene>
<dbReference type="AlphaFoldDB" id="A0A0B6Y9K2"/>
<name>A0A0B6Y9K2_9EUPU</name>
<proteinExistence type="predicted"/>
<accession>A0A0B6Y9K2</accession>
<dbReference type="EMBL" id="HACG01006122">
    <property type="protein sequence ID" value="CEK52987.1"/>
    <property type="molecule type" value="Transcribed_RNA"/>
</dbReference>